<organism evidence="3 4">
    <name type="scientific">Desulforhopalus singaporensis</name>
    <dbReference type="NCBI Taxonomy" id="91360"/>
    <lineage>
        <taxon>Bacteria</taxon>
        <taxon>Pseudomonadati</taxon>
        <taxon>Thermodesulfobacteriota</taxon>
        <taxon>Desulfobulbia</taxon>
        <taxon>Desulfobulbales</taxon>
        <taxon>Desulfocapsaceae</taxon>
        <taxon>Desulforhopalus</taxon>
    </lineage>
</organism>
<dbReference type="PRINTS" id="PR01438">
    <property type="entry name" value="UNVRSLSTRESS"/>
</dbReference>
<comment type="similarity">
    <text evidence="1">Belongs to the universal stress protein A family.</text>
</comment>
<dbReference type="PANTHER" id="PTHR46268:SF6">
    <property type="entry name" value="UNIVERSAL STRESS PROTEIN UP12"/>
    <property type="match status" value="1"/>
</dbReference>
<dbReference type="OrthoDB" id="5431433at2"/>
<gene>
    <name evidence="3" type="ORF">SAMN05660330_03047</name>
</gene>
<evidence type="ECO:0000313" key="4">
    <source>
        <dbReference type="Proteomes" id="UP000199073"/>
    </source>
</evidence>
<dbReference type="InterPro" id="IPR014729">
    <property type="entry name" value="Rossmann-like_a/b/a_fold"/>
</dbReference>
<dbReference type="Gene3D" id="3.40.50.620">
    <property type="entry name" value="HUPs"/>
    <property type="match status" value="1"/>
</dbReference>
<evidence type="ECO:0000313" key="3">
    <source>
        <dbReference type="EMBL" id="SDP52488.1"/>
    </source>
</evidence>
<evidence type="ECO:0000256" key="1">
    <source>
        <dbReference type="ARBA" id="ARBA00008791"/>
    </source>
</evidence>
<evidence type="ECO:0000259" key="2">
    <source>
        <dbReference type="Pfam" id="PF00582"/>
    </source>
</evidence>
<proteinExistence type="inferred from homology"/>
<protein>
    <submittedName>
        <fullName evidence="3">Nucleotide-binding universal stress protein, UspA family</fullName>
    </submittedName>
</protein>
<feature type="domain" description="UspA" evidence="2">
    <location>
        <begin position="4"/>
        <end position="151"/>
    </location>
</feature>
<dbReference type="AlphaFoldDB" id="A0A1H0TFW2"/>
<dbReference type="InterPro" id="IPR006016">
    <property type="entry name" value="UspA"/>
</dbReference>
<name>A0A1H0TFW2_9BACT</name>
<dbReference type="SUPFAM" id="SSF52402">
    <property type="entry name" value="Adenine nucleotide alpha hydrolases-like"/>
    <property type="match status" value="1"/>
</dbReference>
<dbReference type="EMBL" id="FNJI01000024">
    <property type="protein sequence ID" value="SDP52488.1"/>
    <property type="molecule type" value="Genomic_DNA"/>
</dbReference>
<reference evidence="3 4" key="1">
    <citation type="submission" date="2016-10" db="EMBL/GenBank/DDBJ databases">
        <authorList>
            <person name="de Groot N.N."/>
        </authorList>
    </citation>
    <scope>NUCLEOTIDE SEQUENCE [LARGE SCALE GENOMIC DNA]</scope>
    <source>
        <strain evidence="3 4">DSM 12130</strain>
    </source>
</reference>
<dbReference type="Proteomes" id="UP000199073">
    <property type="component" value="Unassembled WGS sequence"/>
</dbReference>
<sequence>MKNIKKVMACVDLSDYSKMTIDYALSLVKGIDAEVLLLNVINNKDIEAAQIAIPYLPGNLTIDSYIEKAGAKRAKAINDLVNELFPTTEMKMPILIRAGVPYKEILRAVDKEKVDVVVLGNKGKTNLLGTLHGSHGEKVFRHSPVPVLSVRDRKMFGRK</sequence>
<dbReference type="InterPro" id="IPR006015">
    <property type="entry name" value="Universal_stress_UspA"/>
</dbReference>
<dbReference type="STRING" id="91360.SAMN05660330_03047"/>
<accession>A0A1H0TFW2</accession>
<keyword evidence="4" id="KW-1185">Reference proteome</keyword>
<dbReference type="RefSeq" id="WP_092224340.1">
    <property type="nucleotide sequence ID" value="NZ_FNJI01000024.1"/>
</dbReference>
<dbReference type="Pfam" id="PF00582">
    <property type="entry name" value="Usp"/>
    <property type="match status" value="1"/>
</dbReference>
<dbReference type="PANTHER" id="PTHR46268">
    <property type="entry name" value="STRESS RESPONSE PROTEIN NHAX"/>
    <property type="match status" value="1"/>
</dbReference>
<dbReference type="CDD" id="cd00293">
    <property type="entry name" value="USP-like"/>
    <property type="match status" value="1"/>
</dbReference>